<feature type="transmembrane region" description="Helical" evidence="11">
    <location>
        <begin position="403"/>
        <end position="427"/>
    </location>
</feature>
<dbReference type="GO" id="GO:0005765">
    <property type="term" value="C:lysosomal membrane"/>
    <property type="evidence" value="ECO:0007669"/>
    <property type="project" value="UniProtKB-SubCell"/>
</dbReference>
<proteinExistence type="inferred from homology"/>
<accession>A0AAV2IG71</accession>
<feature type="transmembrane region" description="Helical" evidence="11">
    <location>
        <begin position="109"/>
        <end position="129"/>
    </location>
</feature>
<feature type="transmembrane region" description="Helical" evidence="11">
    <location>
        <begin position="69"/>
        <end position="89"/>
    </location>
</feature>
<evidence type="ECO:0000256" key="7">
    <source>
        <dbReference type="ARBA" id="ARBA00023180"/>
    </source>
</evidence>
<dbReference type="CDD" id="cd17397">
    <property type="entry name" value="MFS_DIRC2"/>
    <property type="match status" value="1"/>
</dbReference>
<evidence type="ECO:0000256" key="1">
    <source>
        <dbReference type="ARBA" id="ARBA00004155"/>
    </source>
</evidence>
<feature type="transmembrane region" description="Helical" evidence="11">
    <location>
        <begin position="286"/>
        <end position="305"/>
    </location>
</feature>
<sequence>MRDMINSFSGGDRPVKVYYVNKGAEFGDLPPHKTDTYELPHKSPQKSDDDKTVKSQEDTIEIHVYKRRWYILAVYSLFAFTQALIWNTWGPIATTSEEAFGWSDANVAWLTNWGPVSFVLVGFLFPWILQVKGVRWAVVPSAFLIALGTCCRVITSETEAATILIHIGQFFNGLAGPMAMSGISSVSSSWFPPHERVTATAIGVSTCYFGAAIAFVVGPTLVSLEPRLDPNATTLTPTINVSSSSYDAVYSSHLTPASSVISNVSMTNDSIDAIRMKQAKEQIMNYMYYECGWACLIFLLTAIYFPSKPHRPPSTSASTTREDYWAGLWSLRHKSHFILLATVYGISTGVTNCWATVLNVNLNPYGVSENKSGWLGFYATVASCACALFVGRFGDLFASRMKACILFFFIIGCGCYTVFALMLIDVIPFSDAVLYSSVIGGNVLINGAIPMIYELGCELAYPTSEGAANGLLTLLNNIGGLLFLAVFSFPNIGTMWTNWTAIGSIAVCIPLIIMLKGRFNRLEVDEGINPELYADQELEVATDQESKH</sequence>
<feature type="transmembrane region" description="Helical" evidence="11">
    <location>
        <begin position="337"/>
        <end position="360"/>
    </location>
</feature>
<evidence type="ECO:0000313" key="13">
    <source>
        <dbReference type="Proteomes" id="UP001497497"/>
    </source>
</evidence>
<evidence type="ECO:0000256" key="9">
    <source>
        <dbReference type="ARBA" id="ARBA00037192"/>
    </source>
</evidence>
<dbReference type="Gene3D" id="1.20.1250.20">
    <property type="entry name" value="MFS general substrate transporter like domains"/>
    <property type="match status" value="2"/>
</dbReference>
<reference evidence="12 13" key="1">
    <citation type="submission" date="2024-04" db="EMBL/GenBank/DDBJ databases">
        <authorList>
            <consortium name="Genoscope - CEA"/>
            <person name="William W."/>
        </authorList>
    </citation>
    <scope>NUCLEOTIDE SEQUENCE [LARGE SCALE GENOMIC DNA]</scope>
</reference>
<dbReference type="SUPFAM" id="SSF103473">
    <property type="entry name" value="MFS general substrate transporter"/>
    <property type="match status" value="1"/>
</dbReference>
<evidence type="ECO:0000256" key="8">
    <source>
        <dbReference type="ARBA" id="ARBA00023228"/>
    </source>
</evidence>
<dbReference type="InterPro" id="IPR011701">
    <property type="entry name" value="MFS"/>
</dbReference>
<feature type="transmembrane region" description="Helical" evidence="11">
    <location>
        <begin position="467"/>
        <end position="490"/>
    </location>
</feature>
<feature type="transmembrane region" description="Helical" evidence="11">
    <location>
        <begin position="161"/>
        <end position="180"/>
    </location>
</feature>
<keyword evidence="6 11" id="KW-0472">Membrane</keyword>
<keyword evidence="5 11" id="KW-1133">Transmembrane helix</keyword>
<feature type="transmembrane region" description="Helical" evidence="11">
    <location>
        <begin position="496"/>
        <end position="515"/>
    </location>
</feature>
<feature type="transmembrane region" description="Helical" evidence="11">
    <location>
        <begin position="136"/>
        <end position="155"/>
    </location>
</feature>
<evidence type="ECO:0000256" key="11">
    <source>
        <dbReference type="SAM" id="Phobius"/>
    </source>
</evidence>
<comment type="catalytic activity">
    <reaction evidence="10">
        <text>pyridoxine(out) + n H(+)(out) = pyridoxine(in) + n H(+)(in)</text>
        <dbReference type="Rhea" id="RHEA:76203"/>
        <dbReference type="ChEBI" id="CHEBI:15378"/>
        <dbReference type="ChEBI" id="CHEBI:16709"/>
    </reaction>
</comment>
<feature type="transmembrane region" description="Helical" evidence="11">
    <location>
        <begin position="433"/>
        <end position="455"/>
    </location>
</feature>
<evidence type="ECO:0000256" key="4">
    <source>
        <dbReference type="ARBA" id="ARBA00022692"/>
    </source>
</evidence>
<evidence type="ECO:0000256" key="6">
    <source>
        <dbReference type="ARBA" id="ARBA00023136"/>
    </source>
</evidence>
<gene>
    <name evidence="12" type="ORF">GSLYS_00019348001</name>
</gene>
<dbReference type="Proteomes" id="UP001497497">
    <property type="component" value="Unassembled WGS sequence"/>
</dbReference>
<dbReference type="AlphaFoldDB" id="A0AAV2IG71"/>
<name>A0AAV2IG71_LYMST</name>
<keyword evidence="4 11" id="KW-0812">Transmembrane</keyword>
<protein>
    <submittedName>
        <fullName evidence="12">Uncharacterized protein</fullName>
    </submittedName>
</protein>
<comment type="similarity">
    <text evidence="2">Belongs to the major facilitator superfamily.</text>
</comment>
<keyword evidence="3" id="KW-0813">Transport</keyword>
<organism evidence="12 13">
    <name type="scientific">Lymnaea stagnalis</name>
    <name type="common">Great pond snail</name>
    <name type="synonym">Helix stagnalis</name>
    <dbReference type="NCBI Taxonomy" id="6523"/>
    <lineage>
        <taxon>Eukaryota</taxon>
        <taxon>Metazoa</taxon>
        <taxon>Spiralia</taxon>
        <taxon>Lophotrochozoa</taxon>
        <taxon>Mollusca</taxon>
        <taxon>Gastropoda</taxon>
        <taxon>Heterobranchia</taxon>
        <taxon>Euthyneura</taxon>
        <taxon>Panpulmonata</taxon>
        <taxon>Hygrophila</taxon>
        <taxon>Lymnaeoidea</taxon>
        <taxon>Lymnaeidae</taxon>
        <taxon>Lymnaea</taxon>
    </lineage>
</organism>
<dbReference type="PANTHER" id="PTHR10924">
    <property type="entry name" value="MAJOR FACILITATOR SUPERFAMILY PROTEIN-RELATED"/>
    <property type="match status" value="1"/>
</dbReference>
<dbReference type="GO" id="GO:0022857">
    <property type="term" value="F:transmembrane transporter activity"/>
    <property type="evidence" value="ECO:0007669"/>
    <property type="project" value="InterPro"/>
</dbReference>
<dbReference type="PANTHER" id="PTHR10924:SF27">
    <property type="entry name" value="SOLUTE CARRIER FAMILY 49 MEMBER 4"/>
    <property type="match status" value="1"/>
</dbReference>
<comment type="caution">
    <text evidence="12">The sequence shown here is derived from an EMBL/GenBank/DDBJ whole genome shotgun (WGS) entry which is preliminary data.</text>
</comment>
<dbReference type="Pfam" id="PF07690">
    <property type="entry name" value="MFS_1"/>
    <property type="match status" value="1"/>
</dbReference>
<evidence type="ECO:0000256" key="3">
    <source>
        <dbReference type="ARBA" id="ARBA00022448"/>
    </source>
</evidence>
<feature type="transmembrane region" description="Helical" evidence="11">
    <location>
        <begin position="201"/>
        <end position="222"/>
    </location>
</feature>
<evidence type="ECO:0000256" key="2">
    <source>
        <dbReference type="ARBA" id="ARBA00008335"/>
    </source>
</evidence>
<dbReference type="EMBL" id="CAXITT010000756">
    <property type="protein sequence ID" value="CAL1545971.1"/>
    <property type="molecule type" value="Genomic_DNA"/>
</dbReference>
<dbReference type="InterPro" id="IPR036259">
    <property type="entry name" value="MFS_trans_sf"/>
</dbReference>
<evidence type="ECO:0000256" key="10">
    <source>
        <dbReference type="ARBA" id="ARBA00048410"/>
    </source>
</evidence>
<feature type="transmembrane region" description="Helical" evidence="11">
    <location>
        <begin position="372"/>
        <end position="391"/>
    </location>
</feature>
<evidence type="ECO:0000313" key="12">
    <source>
        <dbReference type="EMBL" id="CAL1545971.1"/>
    </source>
</evidence>
<keyword evidence="13" id="KW-1185">Reference proteome</keyword>
<dbReference type="InterPro" id="IPR049680">
    <property type="entry name" value="FLVCR1-2_SLC49-like"/>
</dbReference>
<keyword evidence="8" id="KW-0458">Lysosome</keyword>
<evidence type="ECO:0000256" key="5">
    <source>
        <dbReference type="ARBA" id="ARBA00022989"/>
    </source>
</evidence>
<keyword evidence="7" id="KW-0325">Glycoprotein</keyword>
<comment type="subcellular location">
    <subcellularLocation>
        <location evidence="1">Lysosome membrane</location>
        <topology evidence="1">Multi-pass membrane protein</topology>
    </subcellularLocation>
</comment>
<comment type="function">
    <text evidence="9">Mediates H(+)-dependent pyridoxine transport.</text>
</comment>
<dbReference type="InterPro" id="IPR049604">
    <property type="entry name" value="SLC49A4-like"/>
</dbReference>